<feature type="compositionally biased region" description="Basic and acidic residues" evidence="1">
    <location>
        <begin position="173"/>
        <end position="188"/>
    </location>
</feature>
<protein>
    <submittedName>
        <fullName evidence="2">Uncharacterized protein</fullName>
    </submittedName>
</protein>
<name>A0AAJ2BJU5_9PSED</name>
<feature type="region of interest" description="Disordered" evidence="1">
    <location>
        <begin position="1"/>
        <end position="202"/>
    </location>
</feature>
<feature type="compositionally biased region" description="Basic and acidic residues" evidence="1">
    <location>
        <begin position="50"/>
        <end position="59"/>
    </location>
</feature>
<comment type="caution">
    <text evidence="2">The sequence shown here is derived from an EMBL/GenBank/DDBJ whole genome shotgun (WGS) entry which is preliminary data.</text>
</comment>
<evidence type="ECO:0000313" key="3">
    <source>
        <dbReference type="Proteomes" id="UP001268036"/>
    </source>
</evidence>
<organism evidence="2 3">
    <name type="scientific">Pseudomonas oryzihabitans</name>
    <dbReference type="NCBI Taxonomy" id="47885"/>
    <lineage>
        <taxon>Bacteria</taxon>
        <taxon>Pseudomonadati</taxon>
        <taxon>Pseudomonadota</taxon>
        <taxon>Gammaproteobacteria</taxon>
        <taxon>Pseudomonadales</taxon>
        <taxon>Pseudomonadaceae</taxon>
        <taxon>Pseudomonas</taxon>
    </lineage>
</organism>
<feature type="compositionally biased region" description="Basic and acidic residues" evidence="1">
    <location>
        <begin position="71"/>
        <end position="121"/>
    </location>
</feature>
<gene>
    <name evidence="2" type="ORF">QE440_003319</name>
</gene>
<evidence type="ECO:0000256" key="1">
    <source>
        <dbReference type="SAM" id="MobiDB-lite"/>
    </source>
</evidence>
<feature type="compositionally biased region" description="Low complexity" evidence="1">
    <location>
        <begin position="144"/>
        <end position="155"/>
    </location>
</feature>
<reference evidence="2" key="1">
    <citation type="submission" date="2023-08" db="EMBL/GenBank/DDBJ databases">
        <title>Functional and genomic diversity of the sorghum phyllosphere microbiome.</title>
        <authorList>
            <person name="Shade A."/>
        </authorList>
    </citation>
    <scope>NUCLEOTIDE SEQUENCE</scope>
    <source>
        <strain evidence="2">SORGH_AS_0201</strain>
    </source>
</reference>
<accession>A0AAJ2BJU5</accession>
<dbReference type="Proteomes" id="UP001268036">
    <property type="component" value="Unassembled WGS sequence"/>
</dbReference>
<dbReference type="EMBL" id="JAVJAF010000001">
    <property type="protein sequence ID" value="MDR6235578.1"/>
    <property type="molecule type" value="Genomic_DNA"/>
</dbReference>
<evidence type="ECO:0000313" key="2">
    <source>
        <dbReference type="EMBL" id="MDR6235578.1"/>
    </source>
</evidence>
<dbReference type="AlphaFoldDB" id="A0AAJ2BJU5"/>
<sequence>MRPTVAMPWAAPVQAAFQHPGAEATGQQAQQHGRPARPQPAQQQGGGQSHHTDRQRWPVDRQGMGEQVAQHAERRGSQRRRQAEQILERIETDEHGGAAHETEQHRGRDEVGHRAEPERPHHQLQQADQQRHRQGQVDIGAGAGQRQGRQCRQQGQGIGVGRSGHHMPAGARQGRDDAGYHRPVDPILRRQSGQGSEGHALG</sequence>
<proteinExistence type="predicted"/>